<evidence type="ECO:0008006" key="9">
    <source>
        <dbReference type="Google" id="ProtNLM"/>
    </source>
</evidence>
<gene>
    <name evidence="7" type="ORF">B5V00_05535</name>
</gene>
<dbReference type="OrthoDB" id="3631561at2"/>
<reference evidence="7 8" key="1">
    <citation type="submission" date="2017-03" db="EMBL/GenBank/DDBJ databases">
        <title>Genome sequence of Geothermobacter sp. EPR-M, Deep-Sea Iron Reducer.</title>
        <authorList>
            <person name="Tully B."/>
            <person name="Savalia P."/>
            <person name="Abuyen K."/>
            <person name="Baughan C."/>
            <person name="Romero E."/>
            <person name="Ronkowski C."/>
            <person name="Torres B."/>
            <person name="Tremblay J."/>
            <person name="Trujillo A."/>
            <person name="Tyler M."/>
            <person name="Perez-Rodriguez I."/>
            <person name="Amend J."/>
        </authorList>
    </citation>
    <scope>NUCLEOTIDE SEQUENCE [LARGE SCALE GENOMIC DNA]</scope>
    <source>
        <strain evidence="7 8">EPR-M</strain>
    </source>
</reference>
<evidence type="ECO:0000313" key="7">
    <source>
        <dbReference type="EMBL" id="ORJ62208.1"/>
    </source>
</evidence>
<dbReference type="AlphaFoldDB" id="A0A1X0YAK6"/>
<dbReference type="PANTHER" id="PTHR35791:SF1">
    <property type="entry name" value="UPF0754 MEMBRANE PROTEIN YHEB"/>
    <property type="match status" value="1"/>
</dbReference>
<keyword evidence="4 6" id="KW-1133">Transmembrane helix</keyword>
<dbReference type="GO" id="GO:0012505">
    <property type="term" value="C:endomembrane system"/>
    <property type="evidence" value="ECO:0007669"/>
    <property type="project" value="UniProtKB-SubCell"/>
</dbReference>
<keyword evidence="5 6" id="KW-0472">Membrane</keyword>
<evidence type="ECO:0000256" key="1">
    <source>
        <dbReference type="ARBA" id="ARBA00004308"/>
    </source>
</evidence>
<sequence length="531" mass="60967">MNDWTQFLPWLAPPLLGALIGYVTNYVAIRMLFRPLRPWRVFGLRVPLTPGIIPAKRAELAVRMGETVGSHLLTADDVGAVLGRDSFRRELRGAVAEKLGSFLDRELGPLESLVPEEFRGRFRELIDLLRWKLLNLIFAYLKSEDCRRRLEAYLRDRGEELLARDLQSCLSEEGYRTLCDQLRRRIDQLLRDPGIEQALGRFVEERLDRLFTSEQSLAELLPEDLVELLLQQLEKEVPGLLEKFGGLLYDPDFRQRLVKKAREGIDTFLDSLQGLAGLLSGFINLDKIYDRLPEFLDRTGDEIARWLKEEKTQQQVAQLLRERVAAMLQRPVASYLENLPYEKVAGVRRFAREQAIGMLHSPKTAAALGRLAENGLDRIKDRPFGELLEQNLPAGLLDDWRRDLPQRLLKWLRSPAVHRAMDEILRRQSEELLLQRPLGRLSARVPGDVREELIDGLCRQLGDVLQREVPPLVETLNISRMVEEKVNRLDILQVEGLLLSIMQEQFKYINLFGGLLGFLIGLANLLLLRLG</sequence>
<dbReference type="STRING" id="1969733.B5V00_05535"/>
<evidence type="ECO:0000313" key="8">
    <source>
        <dbReference type="Proteomes" id="UP000193136"/>
    </source>
</evidence>
<keyword evidence="3 6" id="KW-0812">Transmembrane</keyword>
<comment type="subcellular location">
    <subcellularLocation>
        <location evidence="1">Endomembrane system</location>
    </subcellularLocation>
</comment>
<feature type="transmembrane region" description="Helical" evidence="6">
    <location>
        <begin position="508"/>
        <end position="528"/>
    </location>
</feature>
<dbReference type="EMBL" id="NAAD01000004">
    <property type="protein sequence ID" value="ORJ62208.1"/>
    <property type="molecule type" value="Genomic_DNA"/>
</dbReference>
<evidence type="ECO:0000256" key="6">
    <source>
        <dbReference type="SAM" id="Phobius"/>
    </source>
</evidence>
<evidence type="ECO:0000256" key="2">
    <source>
        <dbReference type="ARBA" id="ARBA00008053"/>
    </source>
</evidence>
<comment type="caution">
    <text evidence="7">The sequence shown here is derived from an EMBL/GenBank/DDBJ whole genome shotgun (WGS) entry which is preliminary data.</text>
</comment>
<accession>A0A1X0YAK6</accession>
<name>A0A1X0YAK6_9BACT</name>
<proteinExistence type="inferred from homology"/>
<dbReference type="RefSeq" id="WP_085009762.1">
    <property type="nucleotide sequence ID" value="NZ_NAAD01000004.1"/>
</dbReference>
<evidence type="ECO:0000256" key="4">
    <source>
        <dbReference type="ARBA" id="ARBA00022989"/>
    </source>
</evidence>
<keyword evidence="8" id="KW-1185">Reference proteome</keyword>
<protein>
    <recommendedName>
        <fullName evidence="9">DUF445 family protein</fullName>
    </recommendedName>
</protein>
<evidence type="ECO:0000256" key="5">
    <source>
        <dbReference type="ARBA" id="ARBA00023136"/>
    </source>
</evidence>
<evidence type="ECO:0000256" key="3">
    <source>
        <dbReference type="ARBA" id="ARBA00022692"/>
    </source>
</evidence>
<comment type="similarity">
    <text evidence="2">Belongs to the UPF0754 family.</text>
</comment>
<dbReference type="InterPro" id="IPR007383">
    <property type="entry name" value="DUF445"/>
</dbReference>
<dbReference type="Pfam" id="PF04286">
    <property type="entry name" value="DUF445"/>
    <property type="match status" value="2"/>
</dbReference>
<organism evidence="7 8">
    <name type="scientific">Geothermobacter hydrogeniphilus</name>
    <dbReference type="NCBI Taxonomy" id="1969733"/>
    <lineage>
        <taxon>Bacteria</taxon>
        <taxon>Pseudomonadati</taxon>
        <taxon>Thermodesulfobacteriota</taxon>
        <taxon>Desulfuromonadia</taxon>
        <taxon>Desulfuromonadales</taxon>
        <taxon>Geothermobacteraceae</taxon>
        <taxon>Geothermobacter</taxon>
    </lineage>
</organism>
<dbReference type="PANTHER" id="PTHR35791">
    <property type="entry name" value="UPF0754 MEMBRANE PROTEIN YHEB"/>
    <property type="match status" value="1"/>
</dbReference>
<dbReference type="Proteomes" id="UP000193136">
    <property type="component" value="Unassembled WGS sequence"/>
</dbReference>
<feature type="transmembrane region" description="Helical" evidence="6">
    <location>
        <begin position="12"/>
        <end position="33"/>
    </location>
</feature>